<evidence type="ECO:0000256" key="1">
    <source>
        <dbReference type="SAM" id="MobiDB-lite"/>
    </source>
</evidence>
<gene>
    <name evidence="3" type="ORF">AC578_1960</name>
</gene>
<dbReference type="STRING" id="321146.A0A139H2G2"/>
<evidence type="ECO:0008006" key="5">
    <source>
        <dbReference type="Google" id="ProtNLM"/>
    </source>
</evidence>
<comment type="caution">
    <text evidence="3">The sequence shown here is derived from an EMBL/GenBank/DDBJ whole genome shotgun (WGS) entry which is preliminary data.</text>
</comment>
<dbReference type="Proteomes" id="UP000070133">
    <property type="component" value="Unassembled WGS sequence"/>
</dbReference>
<evidence type="ECO:0000313" key="3">
    <source>
        <dbReference type="EMBL" id="KXS96558.1"/>
    </source>
</evidence>
<proteinExistence type="predicted"/>
<dbReference type="EMBL" id="LFZN01000171">
    <property type="protein sequence ID" value="KXS96558.1"/>
    <property type="molecule type" value="Genomic_DNA"/>
</dbReference>
<feature type="signal peptide" evidence="2">
    <location>
        <begin position="1"/>
        <end position="18"/>
    </location>
</feature>
<dbReference type="AlphaFoldDB" id="A0A139H2G2"/>
<accession>A0A139H2G2</accession>
<feature type="region of interest" description="Disordered" evidence="1">
    <location>
        <begin position="129"/>
        <end position="161"/>
    </location>
</feature>
<sequence>MHFKDILLATALSATVLASNPYSKKCRFDNCLASAVSANKGLSMCSTYFQSTVTPAPVTSTTISSVISTIVTTTSPVTTSTSTISETATEYRDVTSTDTTTSTQIDTTTETDTITSTETVTTTTTSTVTAIPTNAGNGDTGLKKRGGHGLPSRGKTGPLCHRPKPPPFNACSKIAQGYSSACKCLGATTSTKMLPTSTVTVTVSTTSSSTSVVTAIQTTVVSTTVTSTTTDFKTDVATSTVTQTSISTQTTSVTTTSTSTSTATTTTTIVPSPTCSAITESGGQYIYRNQYSGSNTLNPNNSGNTAGSGGAKTQSYSGTLDVCSAAQQCANFASSSTSPLGAVFFTFNLYFTEDQQNWQCKAYYDPASSSDYNVVDPNVKYSYGWTTQ</sequence>
<organism evidence="3 4">
    <name type="scientific">Pseudocercospora eumusae</name>
    <dbReference type="NCBI Taxonomy" id="321146"/>
    <lineage>
        <taxon>Eukaryota</taxon>
        <taxon>Fungi</taxon>
        <taxon>Dikarya</taxon>
        <taxon>Ascomycota</taxon>
        <taxon>Pezizomycotina</taxon>
        <taxon>Dothideomycetes</taxon>
        <taxon>Dothideomycetidae</taxon>
        <taxon>Mycosphaerellales</taxon>
        <taxon>Mycosphaerellaceae</taxon>
        <taxon>Pseudocercospora</taxon>
    </lineage>
</organism>
<dbReference type="OrthoDB" id="5424236at2759"/>
<evidence type="ECO:0000313" key="4">
    <source>
        <dbReference type="Proteomes" id="UP000070133"/>
    </source>
</evidence>
<evidence type="ECO:0000256" key="2">
    <source>
        <dbReference type="SAM" id="SignalP"/>
    </source>
</evidence>
<protein>
    <recommendedName>
        <fullName evidence="5">Apple domain-containing protein</fullName>
    </recommendedName>
</protein>
<keyword evidence="4" id="KW-1185">Reference proteome</keyword>
<name>A0A139H2G2_9PEZI</name>
<keyword evidence="2" id="KW-0732">Signal</keyword>
<reference evidence="3 4" key="1">
    <citation type="submission" date="2015-07" db="EMBL/GenBank/DDBJ databases">
        <title>Comparative genomics of the Sigatoka disease complex on banana suggests a link between parallel evolutionary changes in Pseudocercospora fijiensis and Pseudocercospora eumusae and increased virulence on the banana host.</title>
        <authorList>
            <person name="Chang T.-C."/>
            <person name="Salvucci A."/>
            <person name="Crous P.W."/>
            <person name="Stergiopoulos I."/>
        </authorList>
    </citation>
    <scope>NUCLEOTIDE SEQUENCE [LARGE SCALE GENOMIC DNA]</scope>
    <source>
        <strain evidence="3 4">CBS 114824</strain>
    </source>
</reference>
<feature type="chain" id="PRO_5007806247" description="Apple domain-containing protein" evidence="2">
    <location>
        <begin position="19"/>
        <end position="388"/>
    </location>
</feature>